<dbReference type="InterPro" id="IPR053791">
    <property type="entry name" value="MFS_Tri12-like"/>
</dbReference>
<dbReference type="AlphaFoldDB" id="A0A8H7WJY5"/>
<dbReference type="Gene3D" id="1.20.1250.20">
    <property type="entry name" value="MFS general substrate transporter like domains"/>
    <property type="match status" value="1"/>
</dbReference>
<feature type="transmembrane region" description="Helical" evidence="6">
    <location>
        <begin position="186"/>
        <end position="206"/>
    </location>
</feature>
<dbReference type="Proteomes" id="UP000664132">
    <property type="component" value="Unassembled WGS sequence"/>
</dbReference>
<dbReference type="EMBL" id="JAFJYH010000004">
    <property type="protein sequence ID" value="KAG4426139.1"/>
    <property type="molecule type" value="Genomic_DNA"/>
</dbReference>
<keyword evidence="4 6" id="KW-0472">Membrane</keyword>
<evidence type="ECO:0000256" key="2">
    <source>
        <dbReference type="ARBA" id="ARBA00022692"/>
    </source>
</evidence>
<feature type="transmembrane region" description="Helical" evidence="6">
    <location>
        <begin position="218"/>
        <end position="238"/>
    </location>
</feature>
<dbReference type="PROSITE" id="PS50850">
    <property type="entry name" value="MFS"/>
    <property type="match status" value="1"/>
</dbReference>
<evidence type="ECO:0000256" key="4">
    <source>
        <dbReference type="ARBA" id="ARBA00023136"/>
    </source>
</evidence>
<feature type="transmembrane region" description="Helical" evidence="6">
    <location>
        <begin position="125"/>
        <end position="143"/>
    </location>
</feature>
<feature type="transmembrane region" description="Helical" evidence="6">
    <location>
        <begin position="365"/>
        <end position="385"/>
    </location>
</feature>
<evidence type="ECO:0000259" key="7">
    <source>
        <dbReference type="PROSITE" id="PS50850"/>
    </source>
</evidence>
<evidence type="ECO:0000256" key="1">
    <source>
        <dbReference type="ARBA" id="ARBA00004141"/>
    </source>
</evidence>
<evidence type="ECO:0000256" key="5">
    <source>
        <dbReference type="SAM" id="MobiDB-lite"/>
    </source>
</evidence>
<feature type="compositionally biased region" description="Basic and acidic residues" evidence="5">
    <location>
        <begin position="26"/>
        <end position="48"/>
    </location>
</feature>
<dbReference type="InterPro" id="IPR036259">
    <property type="entry name" value="MFS_trans_sf"/>
</dbReference>
<dbReference type="InterPro" id="IPR020846">
    <property type="entry name" value="MFS_dom"/>
</dbReference>
<feature type="transmembrane region" description="Helical" evidence="6">
    <location>
        <begin position="290"/>
        <end position="307"/>
    </location>
</feature>
<proteinExistence type="predicted"/>
<comment type="caution">
    <text evidence="8">The sequence shown here is derived from an EMBL/GenBank/DDBJ whole genome shotgun (WGS) entry which is preliminary data.</text>
</comment>
<dbReference type="Pfam" id="PF07690">
    <property type="entry name" value="MFS_1"/>
    <property type="match status" value="1"/>
</dbReference>
<evidence type="ECO:0000256" key="3">
    <source>
        <dbReference type="ARBA" id="ARBA00022989"/>
    </source>
</evidence>
<evidence type="ECO:0000256" key="6">
    <source>
        <dbReference type="SAM" id="Phobius"/>
    </source>
</evidence>
<keyword evidence="2 6" id="KW-0812">Transmembrane</keyword>
<feature type="region of interest" description="Disordered" evidence="5">
    <location>
        <begin position="1"/>
        <end position="48"/>
    </location>
</feature>
<feature type="compositionally biased region" description="Basic and acidic residues" evidence="5">
    <location>
        <begin position="1"/>
        <end position="10"/>
    </location>
</feature>
<feature type="transmembrane region" description="Helical" evidence="6">
    <location>
        <begin position="397"/>
        <end position="416"/>
    </location>
</feature>
<feature type="transmembrane region" description="Helical" evidence="6">
    <location>
        <begin position="422"/>
        <end position="445"/>
    </location>
</feature>
<feature type="domain" description="Major facilitator superfamily (MFS) profile" evidence="7">
    <location>
        <begin position="60"/>
        <end position="571"/>
    </location>
</feature>
<protein>
    <recommendedName>
        <fullName evidence="7">Major facilitator superfamily (MFS) profile domain-containing protein</fullName>
    </recommendedName>
</protein>
<dbReference type="InterPro" id="IPR005829">
    <property type="entry name" value="Sugar_transporter_CS"/>
</dbReference>
<feature type="transmembrane region" description="Helical" evidence="6">
    <location>
        <begin position="457"/>
        <end position="477"/>
    </location>
</feature>
<feature type="transmembrane region" description="Helical" evidence="6">
    <location>
        <begin position="328"/>
        <end position="345"/>
    </location>
</feature>
<keyword evidence="9" id="KW-1185">Reference proteome</keyword>
<gene>
    <name evidence="8" type="ORF">IFR04_000605</name>
</gene>
<accession>A0A8H7WJY5</accession>
<feature type="transmembrane region" description="Helical" evidence="6">
    <location>
        <begin position="59"/>
        <end position="78"/>
    </location>
</feature>
<keyword evidence="3 6" id="KW-1133">Transmembrane helix</keyword>
<dbReference type="CDD" id="cd06179">
    <property type="entry name" value="MFS_TRI12_like"/>
    <property type="match status" value="1"/>
</dbReference>
<sequence length="593" mass="63401">MTDEIMEKHGATQVASPVNEPVQDVQRPESSEPDHEKSEEPISSIEDREQPVPHLHAKTFLVVFAVCLIYFAQLINVVGAGARAQNISTVLGGSSKSVWLTSSVAILTTVLSPPVSQAADYWGRRWFLIILTGFGAVGSIIVARATSMNMAIAGEVITGVSYGAQPLLHAVASEVLPRKYRPYAQAADNVAAALGGLTALLVGGAMTRNNNPGGFRNYWYMSFALYFVATALCAILYNPPPQKSQVGLTHGEKLQKLDWIGYFLFTAGLVLFSMGLSWSQNPFSWTDAHILAPFIIGIVLILCLVVYETKFKRDGMFHHDLFKNGWNFVIALICVFVEGLSFFAANNYFAFQVSVLYETDPLRTGIRYGINFILYAISAVLAGAYCSSTKQVRYPTVIAFCFMIAFFICMATSTPGSSDAVWGYPVLLGCGLGIALCAIITAAQLSTPPEMISITSGLLIGVRSLGGSIGLAIYNAIFTGKFSANLGTKIAGAVLPLGLPASSLPAFIGALASSDTAALADIPGVTPQIIGAGVGGLFEAFSIGFRYVWIAAGCFTVVAAISAIFLVDPVKEFNMRIDAPAEKEEDLYSSKSS</sequence>
<dbReference type="OrthoDB" id="4161376at2759"/>
<dbReference type="GO" id="GO:0005886">
    <property type="term" value="C:plasma membrane"/>
    <property type="evidence" value="ECO:0007669"/>
    <property type="project" value="TreeGrafter"/>
</dbReference>
<dbReference type="SUPFAM" id="SSF103473">
    <property type="entry name" value="MFS general substrate transporter"/>
    <property type="match status" value="1"/>
</dbReference>
<organism evidence="8 9">
    <name type="scientific">Cadophora malorum</name>
    <dbReference type="NCBI Taxonomy" id="108018"/>
    <lineage>
        <taxon>Eukaryota</taxon>
        <taxon>Fungi</taxon>
        <taxon>Dikarya</taxon>
        <taxon>Ascomycota</taxon>
        <taxon>Pezizomycotina</taxon>
        <taxon>Leotiomycetes</taxon>
        <taxon>Helotiales</taxon>
        <taxon>Ploettnerulaceae</taxon>
        <taxon>Cadophora</taxon>
    </lineage>
</organism>
<feature type="transmembrane region" description="Helical" evidence="6">
    <location>
        <begin position="259"/>
        <end position="278"/>
    </location>
</feature>
<evidence type="ECO:0000313" key="9">
    <source>
        <dbReference type="Proteomes" id="UP000664132"/>
    </source>
</evidence>
<feature type="transmembrane region" description="Helical" evidence="6">
    <location>
        <begin position="547"/>
        <end position="567"/>
    </location>
</feature>
<name>A0A8H7WJY5_9HELO</name>
<comment type="subcellular location">
    <subcellularLocation>
        <location evidence="1">Membrane</location>
        <topology evidence="1">Multi-pass membrane protein</topology>
    </subcellularLocation>
</comment>
<dbReference type="PANTHER" id="PTHR23501:SF195">
    <property type="entry name" value="PEP5"/>
    <property type="match status" value="1"/>
</dbReference>
<reference evidence="8" key="1">
    <citation type="submission" date="2021-02" db="EMBL/GenBank/DDBJ databases">
        <title>Genome sequence Cadophora malorum strain M34.</title>
        <authorList>
            <person name="Stefanovic E."/>
            <person name="Vu D."/>
            <person name="Scully C."/>
            <person name="Dijksterhuis J."/>
            <person name="Roader J."/>
            <person name="Houbraken J."/>
        </authorList>
    </citation>
    <scope>NUCLEOTIDE SEQUENCE</scope>
    <source>
        <strain evidence="8">M34</strain>
    </source>
</reference>
<dbReference type="GO" id="GO:0022857">
    <property type="term" value="F:transmembrane transporter activity"/>
    <property type="evidence" value="ECO:0007669"/>
    <property type="project" value="InterPro"/>
</dbReference>
<feature type="transmembrane region" description="Helical" evidence="6">
    <location>
        <begin position="98"/>
        <end position="119"/>
    </location>
</feature>
<dbReference type="PROSITE" id="PS00216">
    <property type="entry name" value="SUGAR_TRANSPORT_1"/>
    <property type="match status" value="1"/>
</dbReference>
<dbReference type="PANTHER" id="PTHR23501">
    <property type="entry name" value="MAJOR FACILITATOR SUPERFAMILY"/>
    <property type="match status" value="1"/>
</dbReference>
<evidence type="ECO:0000313" key="8">
    <source>
        <dbReference type="EMBL" id="KAG4426139.1"/>
    </source>
</evidence>
<dbReference type="InterPro" id="IPR011701">
    <property type="entry name" value="MFS"/>
</dbReference>